<dbReference type="Proteomes" id="UP000233786">
    <property type="component" value="Unassembled WGS sequence"/>
</dbReference>
<dbReference type="EMBL" id="PJNB01000001">
    <property type="protein sequence ID" value="PKW12921.1"/>
    <property type="molecule type" value="Genomic_DNA"/>
</dbReference>
<accession>A0A2N3XQK5</accession>
<dbReference type="STRING" id="994479.GCA_000194155_07597"/>
<evidence type="ECO:0000256" key="1">
    <source>
        <dbReference type="SAM" id="MobiDB-lite"/>
    </source>
</evidence>
<keyword evidence="3" id="KW-1185">Reference proteome</keyword>
<dbReference type="AlphaFoldDB" id="A0A2N3XQK5"/>
<reference evidence="2" key="1">
    <citation type="submission" date="2017-12" db="EMBL/GenBank/DDBJ databases">
        <title>Sequencing the genomes of 1000 Actinobacteria strains.</title>
        <authorList>
            <person name="Klenk H.-P."/>
        </authorList>
    </citation>
    <scope>NUCLEOTIDE SEQUENCE [LARGE SCALE GENOMIC DNA]</scope>
    <source>
        <strain evidence="2">DSM 44228</strain>
    </source>
</reference>
<dbReference type="RefSeq" id="WP_010315468.1">
    <property type="nucleotide sequence ID" value="NZ_CP061007.1"/>
</dbReference>
<comment type="caution">
    <text evidence="2">The sequence shown here is derived from an EMBL/GenBank/DDBJ whole genome shotgun (WGS) entry which is preliminary data.</text>
</comment>
<feature type="compositionally biased region" description="Basic and acidic residues" evidence="1">
    <location>
        <begin position="91"/>
        <end position="113"/>
    </location>
</feature>
<feature type="region of interest" description="Disordered" evidence="1">
    <location>
        <begin position="62"/>
        <end position="113"/>
    </location>
</feature>
<sequence length="113" mass="12854">MFWIQFSTFVMFSLLIFAVLAQHLPEWRIGFVAGQHAGGGEGDYTVWHLIADIEAENAETSVAGQRRFDHEFPEIPPRFPESDPDESACADDQHAGRHHLREEPPDDPVRRIS</sequence>
<dbReference type="OrthoDB" id="3692437at2"/>
<evidence type="ECO:0000313" key="3">
    <source>
        <dbReference type="Proteomes" id="UP000233786"/>
    </source>
</evidence>
<gene>
    <name evidence="2" type="ORF">A8926_0413</name>
</gene>
<evidence type="ECO:0000313" key="2">
    <source>
        <dbReference type="EMBL" id="PKW12921.1"/>
    </source>
</evidence>
<name>A0A2N3XQK5_SACSN</name>
<protein>
    <submittedName>
        <fullName evidence="2">Uncharacterized protein</fullName>
    </submittedName>
</protein>
<proteinExistence type="predicted"/>
<organism evidence="2 3">
    <name type="scientific">Saccharopolyspora spinosa</name>
    <dbReference type="NCBI Taxonomy" id="60894"/>
    <lineage>
        <taxon>Bacteria</taxon>
        <taxon>Bacillati</taxon>
        <taxon>Actinomycetota</taxon>
        <taxon>Actinomycetes</taxon>
        <taxon>Pseudonocardiales</taxon>
        <taxon>Pseudonocardiaceae</taxon>
        <taxon>Saccharopolyspora</taxon>
    </lineage>
</organism>